<protein>
    <recommendedName>
        <fullName evidence="6 7">Methionine aminopeptidase</fullName>
        <shortName evidence="6">MAP</shortName>
        <shortName evidence="6">MetAP</shortName>
        <ecNumber evidence="6 7">3.4.11.18</ecNumber>
    </recommendedName>
    <alternativeName>
        <fullName evidence="6">Peptidase M</fullName>
    </alternativeName>
</protein>
<organism evidence="9 10">
    <name type="scientific">Polystyrenella longa</name>
    <dbReference type="NCBI Taxonomy" id="2528007"/>
    <lineage>
        <taxon>Bacteria</taxon>
        <taxon>Pseudomonadati</taxon>
        <taxon>Planctomycetota</taxon>
        <taxon>Planctomycetia</taxon>
        <taxon>Planctomycetales</taxon>
        <taxon>Planctomycetaceae</taxon>
        <taxon>Polystyrenella</taxon>
    </lineage>
</organism>
<evidence type="ECO:0000313" key="9">
    <source>
        <dbReference type="EMBL" id="QDU81031.1"/>
    </source>
</evidence>
<evidence type="ECO:0000256" key="2">
    <source>
        <dbReference type="ARBA" id="ARBA00022438"/>
    </source>
</evidence>
<feature type="binding site" evidence="6">
    <location>
        <position position="145"/>
    </location>
    <ligand>
        <name>substrate</name>
    </ligand>
</feature>
<evidence type="ECO:0000256" key="3">
    <source>
        <dbReference type="ARBA" id="ARBA00022670"/>
    </source>
</evidence>
<keyword evidence="2 6" id="KW-0031">Aminopeptidase</keyword>
<dbReference type="GO" id="GO:0004239">
    <property type="term" value="F:initiator methionyl aminopeptidase activity"/>
    <property type="evidence" value="ECO:0007669"/>
    <property type="project" value="UniProtKB-UniRule"/>
</dbReference>
<comment type="catalytic activity">
    <reaction evidence="6 7">
        <text>Release of N-terminal amino acids, preferentially methionine, from peptides and arylamides.</text>
        <dbReference type="EC" id="3.4.11.18"/>
    </reaction>
</comment>
<dbReference type="PANTHER" id="PTHR43330:SF27">
    <property type="entry name" value="METHIONINE AMINOPEPTIDASE"/>
    <property type="match status" value="1"/>
</dbReference>
<dbReference type="Proteomes" id="UP000317178">
    <property type="component" value="Chromosome"/>
</dbReference>
<dbReference type="Gene3D" id="3.90.230.10">
    <property type="entry name" value="Creatinase/methionine aminopeptidase superfamily"/>
    <property type="match status" value="1"/>
</dbReference>
<dbReference type="GO" id="GO:0070006">
    <property type="term" value="F:metalloaminopeptidase activity"/>
    <property type="evidence" value="ECO:0007669"/>
    <property type="project" value="UniProtKB-UniRule"/>
</dbReference>
<evidence type="ECO:0000256" key="5">
    <source>
        <dbReference type="ARBA" id="ARBA00022801"/>
    </source>
</evidence>
<comment type="similarity">
    <text evidence="6">Belongs to the peptidase M24A family. Methionine aminopeptidase type 1 subfamily.</text>
</comment>
<comment type="subunit">
    <text evidence="6">Monomer.</text>
</comment>
<sequence length="328" mass="36938">MKGFSARTKSLNLHLSIELSTIRRKYNRARIESLKQPEVGSDSLNRASIETGPEITGQYWKAEETLKSRPPIYNREERDKLREASRFNADLMDFIRPHVKPGITTDEINTLAHNYTLEHGHVPATLGYKGYPKSCCTSINEVVCHGIPDDTVLKEGDIVNVDLTTIVNGWFGDQSETFLIGEVSDVARELVQVTFDSLFASINVLTPQSKVYDIGRAIYDYVKPSGFSVVRDFQGHGLGRSFHQEPGIPHYPTVHTRRDALRPGMCFTIEPMINEGQYDTEVDPADGWTARTVDRKLTAQFEHTILMTEEGPEILTLTKTGPQEGHKF</sequence>
<feature type="binding site" evidence="6">
    <location>
        <position position="302"/>
    </location>
    <ligand>
        <name>a divalent metal cation</name>
        <dbReference type="ChEBI" id="CHEBI:60240"/>
        <label>1</label>
    </ligand>
</feature>
<keyword evidence="4 6" id="KW-0479">Metal-binding</keyword>
<dbReference type="PANTHER" id="PTHR43330">
    <property type="entry name" value="METHIONINE AMINOPEPTIDASE"/>
    <property type="match status" value="1"/>
</dbReference>
<dbReference type="NCBIfam" id="TIGR00500">
    <property type="entry name" value="met_pdase_I"/>
    <property type="match status" value="1"/>
</dbReference>
<dbReference type="InterPro" id="IPR000994">
    <property type="entry name" value="Pept_M24"/>
</dbReference>
<accession>A0A518CP84</accession>
<feature type="binding site" evidence="6">
    <location>
        <position position="270"/>
    </location>
    <ligand>
        <name>a divalent metal cation</name>
        <dbReference type="ChEBI" id="CHEBI:60240"/>
        <label>2</label>
        <note>catalytic</note>
    </ligand>
</feature>
<reference evidence="9 10" key="1">
    <citation type="submission" date="2019-02" db="EMBL/GenBank/DDBJ databases">
        <title>Deep-cultivation of Planctomycetes and their phenomic and genomic characterization uncovers novel biology.</title>
        <authorList>
            <person name="Wiegand S."/>
            <person name="Jogler M."/>
            <person name="Boedeker C."/>
            <person name="Pinto D."/>
            <person name="Vollmers J."/>
            <person name="Rivas-Marin E."/>
            <person name="Kohn T."/>
            <person name="Peeters S.H."/>
            <person name="Heuer A."/>
            <person name="Rast P."/>
            <person name="Oberbeckmann S."/>
            <person name="Bunk B."/>
            <person name="Jeske O."/>
            <person name="Meyerdierks A."/>
            <person name="Storesund J.E."/>
            <person name="Kallscheuer N."/>
            <person name="Luecker S."/>
            <person name="Lage O.M."/>
            <person name="Pohl T."/>
            <person name="Merkel B.J."/>
            <person name="Hornburger P."/>
            <person name="Mueller R.-W."/>
            <person name="Bruemmer F."/>
            <person name="Labrenz M."/>
            <person name="Spormann A.M."/>
            <person name="Op den Camp H."/>
            <person name="Overmann J."/>
            <person name="Amann R."/>
            <person name="Jetten M.S.M."/>
            <person name="Mascher T."/>
            <person name="Medema M.H."/>
            <person name="Devos D.P."/>
            <person name="Kaster A.-K."/>
            <person name="Ovreas L."/>
            <person name="Rohde M."/>
            <person name="Galperin M.Y."/>
            <person name="Jogler C."/>
        </authorList>
    </citation>
    <scope>NUCLEOTIDE SEQUENCE [LARGE SCALE GENOMIC DNA]</scope>
    <source>
        <strain evidence="9 10">Pla110</strain>
    </source>
</reference>
<dbReference type="InterPro" id="IPR002467">
    <property type="entry name" value="Pept_M24A_MAP1"/>
</dbReference>
<dbReference type="GO" id="GO:0006508">
    <property type="term" value="P:proteolysis"/>
    <property type="evidence" value="ECO:0007669"/>
    <property type="project" value="UniProtKB-KW"/>
</dbReference>
<dbReference type="GO" id="GO:0046872">
    <property type="term" value="F:metal ion binding"/>
    <property type="evidence" value="ECO:0007669"/>
    <property type="project" value="UniProtKB-UniRule"/>
</dbReference>
<feature type="domain" description="Peptidase M24" evidence="8">
    <location>
        <begin position="80"/>
        <end position="309"/>
    </location>
</feature>
<dbReference type="InterPro" id="IPR001714">
    <property type="entry name" value="Pept_M24_MAP"/>
</dbReference>
<evidence type="ECO:0000313" key="10">
    <source>
        <dbReference type="Proteomes" id="UP000317178"/>
    </source>
</evidence>
<feature type="binding site" evidence="6">
    <location>
        <position position="173"/>
    </location>
    <ligand>
        <name>a divalent metal cation</name>
        <dbReference type="ChEBI" id="CHEBI:60240"/>
        <label>2</label>
        <note>catalytic</note>
    </ligand>
</feature>
<name>A0A518CP84_9PLAN</name>
<comment type="cofactor">
    <cofactor evidence="6">
        <name>Co(2+)</name>
        <dbReference type="ChEBI" id="CHEBI:48828"/>
    </cofactor>
    <cofactor evidence="6">
        <name>Zn(2+)</name>
        <dbReference type="ChEBI" id="CHEBI:29105"/>
    </cofactor>
    <cofactor evidence="6">
        <name>Mn(2+)</name>
        <dbReference type="ChEBI" id="CHEBI:29035"/>
    </cofactor>
    <cofactor evidence="6">
        <name>Fe(2+)</name>
        <dbReference type="ChEBI" id="CHEBI:29033"/>
    </cofactor>
    <text evidence="6">Binds 2 divalent metal cations per subunit. Has a high-affinity and a low affinity metal-binding site. The true nature of the physiological cofactor is under debate. The enzyme is active with cobalt, zinc, manganese or divalent iron ions. Most likely, methionine aminopeptidases function as mononuclear Fe(2+)-metalloproteases under physiological conditions, and the catalytically relevant metal-binding site has been assigned to the histidine-containing high-affinity site.</text>
</comment>
<dbReference type="HAMAP" id="MF_01974">
    <property type="entry name" value="MetAP_1"/>
    <property type="match status" value="1"/>
</dbReference>
<evidence type="ECO:0000256" key="1">
    <source>
        <dbReference type="ARBA" id="ARBA00002521"/>
    </source>
</evidence>
<dbReference type="CDD" id="cd01086">
    <property type="entry name" value="MetAP1"/>
    <property type="match status" value="1"/>
</dbReference>
<dbReference type="KEGG" id="plon:Pla110_27680"/>
<dbReference type="InterPro" id="IPR036005">
    <property type="entry name" value="Creatinase/aminopeptidase-like"/>
</dbReference>
<feature type="binding site" evidence="6">
    <location>
        <position position="243"/>
    </location>
    <ligand>
        <name>substrate</name>
    </ligand>
</feature>
<gene>
    <name evidence="6 9" type="primary">map</name>
    <name evidence="9" type="ORF">Pla110_27680</name>
</gene>
<feature type="binding site" evidence="6">
    <location>
        <position position="162"/>
    </location>
    <ligand>
        <name>a divalent metal cation</name>
        <dbReference type="ChEBI" id="CHEBI:60240"/>
        <label>1</label>
    </ligand>
</feature>
<dbReference type="EMBL" id="CP036281">
    <property type="protein sequence ID" value="QDU81031.1"/>
    <property type="molecule type" value="Genomic_DNA"/>
</dbReference>
<comment type="function">
    <text evidence="1 6">Removes the N-terminal methionine from nascent proteins. The N-terminal methionine is often cleaved when the second residue in the primary sequence is small and uncharged (Met-Ala-, Cys, Gly, Pro, Ser, Thr, or Val). Requires deformylation of the N(alpha)-formylated initiator methionine before it can be hydrolyzed.</text>
</comment>
<dbReference type="SUPFAM" id="SSF55920">
    <property type="entry name" value="Creatinase/aminopeptidase"/>
    <property type="match status" value="1"/>
</dbReference>
<feature type="binding site" evidence="6">
    <location>
        <position position="173"/>
    </location>
    <ligand>
        <name>a divalent metal cation</name>
        <dbReference type="ChEBI" id="CHEBI:60240"/>
        <label>1</label>
    </ligand>
</feature>
<dbReference type="GO" id="GO:0005829">
    <property type="term" value="C:cytosol"/>
    <property type="evidence" value="ECO:0007669"/>
    <property type="project" value="TreeGrafter"/>
</dbReference>
<evidence type="ECO:0000256" key="7">
    <source>
        <dbReference type="RuleBase" id="RU003653"/>
    </source>
</evidence>
<feature type="binding site" evidence="6">
    <location>
        <position position="302"/>
    </location>
    <ligand>
        <name>a divalent metal cation</name>
        <dbReference type="ChEBI" id="CHEBI:60240"/>
        <label>2</label>
        <note>catalytic</note>
    </ligand>
</feature>
<evidence type="ECO:0000259" key="8">
    <source>
        <dbReference type="Pfam" id="PF00557"/>
    </source>
</evidence>
<dbReference type="AlphaFoldDB" id="A0A518CP84"/>
<keyword evidence="3 6" id="KW-0645">Protease</keyword>
<dbReference type="Pfam" id="PF00557">
    <property type="entry name" value="Peptidase_M24"/>
    <property type="match status" value="1"/>
</dbReference>
<evidence type="ECO:0000256" key="6">
    <source>
        <dbReference type="HAMAP-Rule" id="MF_01974"/>
    </source>
</evidence>
<dbReference type="PROSITE" id="PS00680">
    <property type="entry name" value="MAP_1"/>
    <property type="match status" value="1"/>
</dbReference>
<evidence type="ECO:0000256" key="4">
    <source>
        <dbReference type="ARBA" id="ARBA00022723"/>
    </source>
</evidence>
<proteinExistence type="inferred from homology"/>
<keyword evidence="5 6" id="KW-0378">Hydrolase</keyword>
<dbReference type="OrthoDB" id="9802055at2"/>
<dbReference type="EC" id="3.4.11.18" evidence="6 7"/>
<feature type="binding site" evidence="6">
    <location>
        <position position="236"/>
    </location>
    <ligand>
        <name>a divalent metal cation</name>
        <dbReference type="ChEBI" id="CHEBI:60240"/>
        <label>2</label>
        <note>catalytic</note>
    </ligand>
</feature>
<keyword evidence="10" id="KW-1185">Reference proteome</keyword>
<dbReference type="PRINTS" id="PR00599">
    <property type="entry name" value="MAPEPTIDASE"/>
</dbReference>